<keyword evidence="1" id="KW-0812">Transmembrane</keyword>
<keyword evidence="1" id="KW-1133">Transmembrane helix</keyword>
<evidence type="ECO:0000313" key="4">
    <source>
        <dbReference type="Proteomes" id="UP000198584"/>
    </source>
</evidence>
<dbReference type="InterPro" id="IPR018677">
    <property type="entry name" value="DUF2157"/>
</dbReference>
<gene>
    <name evidence="3" type="ORF">SAMN05421743_11694</name>
</gene>
<name>A0A1H4GL70_9BACI</name>
<feature type="transmembrane region" description="Helical" evidence="1">
    <location>
        <begin position="66"/>
        <end position="82"/>
    </location>
</feature>
<feature type="transmembrane region" description="Helical" evidence="1">
    <location>
        <begin position="273"/>
        <end position="291"/>
    </location>
</feature>
<dbReference type="Pfam" id="PF09925">
    <property type="entry name" value="DUF2157"/>
    <property type="match status" value="1"/>
</dbReference>
<feature type="transmembrane region" description="Helical" evidence="1">
    <location>
        <begin position="190"/>
        <end position="209"/>
    </location>
</feature>
<protein>
    <submittedName>
        <fullName evidence="3">Uncharacterized membrane protein</fullName>
    </submittedName>
</protein>
<dbReference type="AlphaFoldDB" id="A0A1H4GL70"/>
<feature type="transmembrane region" description="Helical" evidence="1">
    <location>
        <begin position="244"/>
        <end position="261"/>
    </location>
</feature>
<feature type="transmembrane region" description="Helical" evidence="1">
    <location>
        <begin position="146"/>
        <end position="162"/>
    </location>
</feature>
<feature type="transmembrane region" description="Helical" evidence="1">
    <location>
        <begin position="39"/>
        <end position="60"/>
    </location>
</feature>
<feature type="transmembrane region" description="Helical" evidence="1">
    <location>
        <begin position="341"/>
        <end position="362"/>
    </location>
</feature>
<feature type="transmembrane region" description="Helical" evidence="1">
    <location>
        <begin position="317"/>
        <end position="334"/>
    </location>
</feature>
<keyword evidence="1" id="KW-0472">Membrane</keyword>
<feature type="transmembrane region" description="Helical" evidence="1">
    <location>
        <begin position="94"/>
        <end position="113"/>
    </location>
</feature>
<dbReference type="EMBL" id="FNQR01000016">
    <property type="protein sequence ID" value="SEB10081.1"/>
    <property type="molecule type" value="Genomic_DNA"/>
</dbReference>
<feature type="domain" description="DUF2157" evidence="2">
    <location>
        <begin position="12"/>
        <end position="146"/>
    </location>
</feature>
<dbReference type="Proteomes" id="UP000198584">
    <property type="component" value="Unassembled WGS sequence"/>
</dbReference>
<dbReference type="STRING" id="571932.SAMN05421743_11694"/>
<evidence type="ECO:0000256" key="1">
    <source>
        <dbReference type="SAM" id="Phobius"/>
    </source>
</evidence>
<evidence type="ECO:0000313" key="3">
    <source>
        <dbReference type="EMBL" id="SEB10081.1"/>
    </source>
</evidence>
<organism evidence="3 4">
    <name type="scientific">Thalassobacillus cyri</name>
    <dbReference type="NCBI Taxonomy" id="571932"/>
    <lineage>
        <taxon>Bacteria</taxon>
        <taxon>Bacillati</taxon>
        <taxon>Bacillota</taxon>
        <taxon>Bacilli</taxon>
        <taxon>Bacillales</taxon>
        <taxon>Bacillaceae</taxon>
        <taxon>Thalassobacillus</taxon>
    </lineage>
</organism>
<feature type="transmembrane region" description="Helical" evidence="1">
    <location>
        <begin position="119"/>
        <end position="139"/>
    </location>
</feature>
<keyword evidence="4" id="KW-1185">Reference proteome</keyword>
<sequence>MNRQQVRNEGNKWVERGIIEPHQLDEIMALYPKRSQKPILLTLAAIFIGLGFLSFIASNWGVIPDIARMAIIIMAMIGFYIAGDKVYRTRSETVGLSLLIIAVLIFGSGIFLTGQMYNYTSFSAFPFFVWALAALLVFAVYDERSLFVIAIVITTIGQVYSAVNFSEFNVLLGLLFVLGFSHYVYHRADWLYATLFSLSYLLQTVILAFVEYQSYHWLLVCFLILYLIGMVVPKEALRIPFTKLSVAAMFILVVCQVFFLEVEFFTESLGGELVFLTIWIVLSLSAVFLLWKKDHFILLLNLVLFLPVFYLEAGSMVALILLFIYSLGWLLRGYQSETPDIVTKGTVAFVISTIVAYTQLAWDFMDKSLFFFIGGILLFLLSFFLERKRRNLSKRGRTV</sequence>
<reference evidence="3 4" key="1">
    <citation type="submission" date="2016-10" db="EMBL/GenBank/DDBJ databases">
        <authorList>
            <person name="de Groot N.N."/>
        </authorList>
    </citation>
    <scope>NUCLEOTIDE SEQUENCE [LARGE SCALE GENOMIC DNA]</scope>
    <source>
        <strain evidence="3 4">CCM7597</strain>
    </source>
</reference>
<dbReference type="RefSeq" id="WP_176791669.1">
    <property type="nucleotide sequence ID" value="NZ_FNQR01000016.1"/>
</dbReference>
<feature type="transmembrane region" description="Helical" evidence="1">
    <location>
        <begin position="215"/>
        <end position="232"/>
    </location>
</feature>
<evidence type="ECO:0000259" key="2">
    <source>
        <dbReference type="Pfam" id="PF09925"/>
    </source>
</evidence>
<accession>A0A1H4GL70</accession>
<proteinExistence type="predicted"/>
<feature type="transmembrane region" description="Helical" evidence="1">
    <location>
        <begin position="368"/>
        <end position="385"/>
    </location>
</feature>